<protein>
    <submittedName>
        <fullName evidence="7">MFS transporter</fullName>
    </submittedName>
</protein>
<evidence type="ECO:0000256" key="1">
    <source>
        <dbReference type="ARBA" id="ARBA00004429"/>
    </source>
</evidence>
<comment type="subcellular location">
    <subcellularLocation>
        <location evidence="1">Cell inner membrane</location>
        <topology evidence="1">Multi-pass membrane protein</topology>
    </subcellularLocation>
</comment>
<feature type="transmembrane region" description="Helical" evidence="6">
    <location>
        <begin position="164"/>
        <end position="186"/>
    </location>
</feature>
<proteinExistence type="predicted"/>
<keyword evidence="2" id="KW-1003">Cell membrane</keyword>
<evidence type="ECO:0000313" key="8">
    <source>
        <dbReference type="Proteomes" id="UP000634134"/>
    </source>
</evidence>
<keyword evidence="3 6" id="KW-0812">Transmembrane</keyword>
<dbReference type="Proteomes" id="UP000634134">
    <property type="component" value="Unassembled WGS sequence"/>
</dbReference>
<gene>
    <name evidence="7" type="ORF">IEE83_01560</name>
</gene>
<organism evidence="7 8">
    <name type="scientific">Dyadobacter subterraneus</name>
    <dbReference type="NCBI Taxonomy" id="2773304"/>
    <lineage>
        <taxon>Bacteria</taxon>
        <taxon>Pseudomonadati</taxon>
        <taxon>Bacteroidota</taxon>
        <taxon>Cytophagia</taxon>
        <taxon>Cytophagales</taxon>
        <taxon>Spirosomataceae</taxon>
        <taxon>Dyadobacter</taxon>
    </lineage>
</organism>
<feature type="transmembrane region" description="Helical" evidence="6">
    <location>
        <begin position="306"/>
        <end position="327"/>
    </location>
</feature>
<evidence type="ECO:0000256" key="2">
    <source>
        <dbReference type="ARBA" id="ARBA00022475"/>
    </source>
</evidence>
<feature type="transmembrane region" description="Helical" evidence="6">
    <location>
        <begin position="215"/>
        <end position="237"/>
    </location>
</feature>
<evidence type="ECO:0000256" key="5">
    <source>
        <dbReference type="ARBA" id="ARBA00023136"/>
    </source>
</evidence>
<evidence type="ECO:0000256" key="3">
    <source>
        <dbReference type="ARBA" id="ARBA00022692"/>
    </source>
</evidence>
<feature type="transmembrane region" description="Helical" evidence="6">
    <location>
        <begin position="47"/>
        <end position="65"/>
    </location>
</feature>
<dbReference type="InterPro" id="IPR050375">
    <property type="entry name" value="MFS_TsgA-like"/>
</dbReference>
<feature type="transmembrane region" description="Helical" evidence="6">
    <location>
        <begin position="72"/>
        <end position="91"/>
    </location>
</feature>
<dbReference type="InterPro" id="IPR036259">
    <property type="entry name" value="MFS_trans_sf"/>
</dbReference>
<feature type="transmembrane region" description="Helical" evidence="6">
    <location>
        <begin position="97"/>
        <end position="119"/>
    </location>
</feature>
<feature type="transmembrane region" description="Helical" evidence="6">
    <location>
        <begin position="365"/>
        <end position="385"/>
    </location>
</feature>
<keyword evidence="4 6" id="KW-1133">Transmembrane helix</keyword>
<accession>A0ABR9W517</accession>
<dbReference type="Pfam" id="PF07690">
    <property type="entry name" value="MFS_1"/>
    <property type="match status" value="1"/>
</dbReference>
<dbReference type="EMBL" id="JACYGY010000001">
    <property type="protein sequence ID" value="MBE9460557.1"/>
    <property type="molecule type" value="Genomic_DNA"/>
</dbReference>
<dbReference type="SUPFAM" id="SSF103473">
    <property type="entry name" value="MFS general substrate transporter"/>
    <property type="match status" value="1"/>
</dbReference>
<evidence type="ECO:0000256" key="4">
    <source>
        <dbReference type="ARBA" id="ARBA00022989"/>
    </source>
</evidence>
<evidence type="ECO:0000313" key="7">
    <source>
        <dbReference type="EMBL" id="MBE9460557.1"/>
    </source>
</evidence>
<dbReference type="RefSeq" id="WP_194118885.1">
    <property type="nucleotide sequence ID" value="NZ_JACYGY010000001.1"/>
</dbReference>
<sequence length="411" mass="46029">MKHQVKPLLLLSLMFLMVGSLFCMNDILLPSLVTHFKLSYIEASMIQFTFYLTYIIFPIPIAWMIHQYGYKISLLVAIITCSLGCVFFVPAKIFDSYPLVLISIFIISTGITIINVAANPFASLLGDPEGAHQRINFVQVFSRIGYAITPLLATALIYDKIGQIRYHFPYLLLAITLLVTAILMYFSHLPSMKPEEGERFTLKGILKEGMSYKHLFYGVFAMFFYMGAEACTAGFFIPYLKTVLHFNDAQSASYLTLYYFFTAVMGIAAVFILKYIKAHKLVGIYAVGMALFFFVCIFFNTGFNELILAGSGLFLSIMFPTLFSLAIEDIGAFTRKGSALLNFAIIGGSVFPPIQGMIADTHGVQISYIVPFFCLIMIAVYAFFLTKESFKKEVKNETIAVVSDQQITSSI</sequence>
<keyword evidence="8" id="KW-1185">Reference proteome</keyword>
<dbReference type="Gene3D" id="1.20.1250.20">
    <property type="entry name" value="MFS general substrate transporter like domains"/>
    <property type="match status" value="2"/>
</dbReference>
<feature type="transmembrane region" description="Helical" evidence="6">
    <location>
        <begin position="257"/>
        <end position="275"/>
    </location>
</feature>
<name>A0ABR9W517_9BACT</name>
<evidence type="ECO:0000256" key="6">
    <source>
        <dbReference type="SAM" id="Phobius"/>
    </source>
</evidence>
<dbReference type="PANTHER" id="PTHR43702:SF3">
    <property type="entry name" value="PROTEIN TSGA"/>
    <property type="match status" value="1"/>
</dbReference>
<feature type="transmembrane region" description="Helical" evidence="6">
    <location>
        <begin position="339"/>
        <end position="359"/>
    </location>
</feature>
<comment type="caution">
    <text evidence="7">The sequence shown here is derived from an EMBL/GenBank/DDBJ whole genome shotgun (WGS) entry which is preliminary data.</text>
</comment>
<feature type="transmembrane region" description="Helical" evidence="6">
    <location>
        <begin position="140"/>
        <end position="158"/>
    </location>
</feature>
<dbReference type="PANTHER" id="PTHR43702">
    <property type="entry name" value="L-FUCOSE-PROTON SYMPORTER"/>
    <property type="match status" value="1"/>
</dbReference>
<dbReference type="InterPro" id="IPR011701">
    <property type="entry name" value="MFS"/>
</dbReference>
<reference evidence="8" key="1">
    <citation type="submission" date="2023-07" db="EMBL/GenBank/DDBJ databases">
        <title>Dyadobacter sp. nov 'subterranea' isolated from contaminted grondwater.</title>
        <authorList>
            <person name="Szabo I."/>
            <person name="Al-Omari J."/>
            <person name="Szerdahelyi S.G."/>
            <person name="Rado J."/>
        </authorList>
    </citation>
    <scope>NUCLEOTIDE SEQUENCE [LARGE SCALE GENOMIC DNA]</scope>
    <source>
        <strain evidence="8">UP-52</strain>
    </source>
</reference>
<keyword evidence="5 6" id="KW-0472">Membrane</keyword>
<feature type="transmembrane region" description="Helical" evidence="6">
    <location>
        <begin position="282"/>
        <end position="300"/>
    </location>
</feature>